<accession>A0A227PH74</accession>
<comment type="similarity">
    <text evidence="1">Belongs to the NAD(P)-dependent epimerase/dehydratase family.</text>
</comment>
<proteinExistence type="inferred from homology"/>
<gene>
    <name evidence="3" type="ORF">B0A64_04835</name>
</gene>
<dbReference type="Pfam" id="PF01370">
    <property type="entry name" value="Epimerase"/>
    <property type="match status" value="1"/>
</dbReference>
<comment type="caution">
    <text evidence="3">The sequence shown here is derived from an EMBL/GenBank/DDBJ whole genome shotgun (WGS) entry which is preliminary data.</text>
</comment>
<evidence type="ECO:0000313" key="3">
    <source>
        <dbReference type="EMBL" id="OXG08754.1"/>
    </source>
</evidence>
<dbReference type="InterPro" id="IPR036291">
    <property type="entry name" value="NAD(P)-bd_dom_sf"/>
</dbReference>
<dbReference type="RefSeq" id="WP_089478393.1">
    <property type="nucleotide sequence ID" value="NZ_MUGS01000005.1"/>
</dbReference>
<evidence type="ECO:0000256" key="1">
    <source>
        <dbReference type="ARBA" id="ARBA00007637"/>
    </source>
</evidence>
<evidence type="ECO:0000313" key="4">
    <source>
        <dbReference type="Proteomes" id="UP000214684"/>
    </source>
</evidence>
<sequence>MHRVLITGITGFLGSHIAENLIANDFTVIGLKRKDSDIWRCAEFKDKIDWVDIDDEGLFANQLKKYSFDTIIHGAWIGVESDTRNSWIEQCKNVFFFVTLLEIAKEIGVKKIIFLGSQSEYGLINDIVKEDFPVNALNAYAATKLACLQIMESFCSVNDINWVWLRLFSLFGEKENLNWLIPSLVNSMLKERAMDLTLGEQKYAYLYVKDYAEIMRKIVTMEVKSGVYNISSNQARTIKSLIENIKEYINPEFILNFGALNYRDGQSMHIEGDIEKIISQIGKIEFSNFDSALQNTLNYYKNK</sequence>
<feature type="domain" description="NAD-dependent epimerase/dehydratase" evidence="2">
    <location>
        <begin position="4"/>
        <end position="230"/>
    </location>
</feature>
<dbReference type="AlphaFoldDB" id="A0A227PH74"/>
<protein>
    <recommendedName>
        <fullName evidence="2">NAD-dependent epimerase/dehydratase domain-containing protein</fullName>
    </recommendedName>
</protein>
<name>A0A227PH74_9FLAO</name>
<reference evidence="3 4" key="1">
    <citation type="submission" date="2016-11" db="EMBL/GenBank/DDBJ databases">
        <title>Whole genomes of Flavobacteriaceae.</title>
        <authorList>
            <person name="Stine C."/>
            <person name="Li C."/>
            <person name="Tadesse D."/>
        </authorList>
    </citation>
    <scope>NUCLEOTIDE SEQUENCE [LARGE SCALE GENOMIC DNA]</scope>
    <source>
        <strain evidence="3 4">DSM 24704</strain>
    </source>
</reference>
<dbReference type="SUPFAM" id="SSF51735">
    <property type="entry name" value="NAD(P)-binding Rossmann-fold domains"/>
    <property type="match status" value="1"/>
</dbReference>
<keyword evidence="4" id="KW-1185">Reference proteome</keyword>
<organism evidence="3 4">
    <name type="scientific">Flavobacterium araucananum</name>
    <dbReference type="NCBI Taxonomy" id="946678"/>
    <lineage>
        <taxon>Bacteria</taxon>
        <taxon>Pseudomonadati</taxon>
        <taxon>Bacteroidota</taxon>
        <taxon>Flavobacteriia</taxon>
        <taxon>Flavobacteriales</taxon>
        <taxon>Flavobacteriaceae</taxon>
        <taxon>Flavobacterium</taxon>
    </lineage>
</organism>
<dbReference type="Gene3D" id="3.40.50.720">
    <property type="entry name" value="NAD(P)-binding Rossmann-like Domain"/>
    <property type="match status" value="1"/>
</dbReference>
<dbReference type="OrthoDB" id="9803010at2"/>
<dbReference type="PANTHER" id="PTHR43000">
    <property type="entry name" value="DTDP-D-GLUCOSE 4,6-DEHYDRATASE-RELATED"/>
    <property type="match status" value="1"/>
</dbReference>
<dbReference type="EMBL" id="MUGS01000005">
    <property type="protein sequence ID" value="OXG08754.1"/>
    <property type="molecule type" value="Genomic_DNA"/>
</dbReference>
<dbReference type="InterPro" id="IPR001509">
    <property type="entry name" value="Epimerase_deHydtase"/>
</dbReference>
<dbReference type="Proteomes" id="UP000214684">
    <property type="component" value="Unassembled WGS sequence"/>
</dbReference>
<evidence type="ECO:0000259" key="2">
    <source>
        <dbReference type="Pfam" id="PF01370"/>
    </source>
</evidence>